<dbReference type="SUPFAM" id="SSF49562">
    <property type="entry name" value="C2 domain (Calcium/lipid-binding domain, CaLB)"/>
    <property type="match status" value="1"/>
</dbReference>
<keyword evidence="1" id="KW-0442">Lipid degradation</keyword>
<feature type="compositionally biased region" description="Low complexity" evidence="2">
    <location>
        <begin position="227"/>
        <end position="236"/>
    </location>
</feature>
<organism evidence="4 5">
    <name type="scientific">Psilocybe cyanescens</name>
    <dbReference type="NCBI Taxonomy" id="93625"/>
    <lineage>
        <taxon>Eukaryota</taxon>
        <taxon>Fungi</taxon>
        <taxon>Dikarya</taxon>
        <taxon>Basidiomycota</taxon>
        <taxon>Agaricomycotina</taxon>
        <taxon>Agaricomycetes</taxon>
        <taxon>Agaricomycetidae</taxon>
        <taxon>Agaricales</taxon>
        <taxon>Agaricineae</taxon>
        <taxon>Strophariaceae</taxon>
        <taxon>Psilocybe</taxon>
    </lineage>
</organism>
<name>A0A409XKM8_PSICY</name>
<dbReference type="PANTHER" id="PTHR10336:SF169">
    <property type="entry name" value="PHOSPHOINOSITIDE PHOSPHOLIPASE C"/>
    <property type="match status" value="1"/>
</dbReference>
<dbReference type="InterPro" id="IPR001192">
    <property type="entry name" value="PI-PLC_fam"/>
</dbReference>
<dbReference type="GO" id="GO:0048015">
    <property type="term" value="P:phosphatidylinositol-mediated signaling"/>
    <property type="evidence" value="ECO:0007669"/>
    <property type="project" value="TreeGrafter"/>
</dbReference>
<protein>
    <recommendedName>
        <fullName evidence="1">Phosphoinositide phospholipase C</fullName>
        <ecNumber evidence="1">3.1.4.11</ecNumber>
    </recommendedName>
</protein>
<dbReference type="GO" id="GO:0051209">
    <property type="term" value="P:release of sequestered calcium ion into cytosol"/>
    <property type="evidence" value="ECO:0007669"/>
    <property type="project" value="TreeGrafter"/>
</dbReference>
<dbReference type="Proteomes" id="UP000283269">
    <property type="component" value="Unassembled WGS sequence"/>
</dbReference>
<dbReference type="Pfam" id="PF00388">
    <property type="entry name" value="PI-PLC-X"/>
    <property type="match status" value="1"/>
</dbReference>
<dbReference type="OrthoDB" id="269822at2759"/>
<feature type="region of interest" description="Disordered" evidence="2">
    <location>
        <begin position="227"/>
        <end position="256"/>
    </location>
</feature>
<reference evidence="4 5" key="1">
    <citation type="journal article" date="2018" name="Evol. Lett.">
        <title>Horizontal gene cluster transfer increased hallucinogenic mushroom diversity.</title>
        <authorList>
            <person name="Reynolds H.T."/>
            <person name="Vijayakumar V."/>
            <person name="Gluck-Thaler E."/>
            <person name="Korotkin H.B."/>
            <person name="Matheny P.B."/>
            <person name="Slot J.C."/>
        </authorList>
    </citation>
    <scope>NUCLEOTIDE SEQUENCE [LARGE SCALE GENOMIC DNA]</scope>
    <source>
        <strain evidence="4 5">2631</strain>
    </source>
</reference>
<dbReference type="PRINTS" id="PR00390">
    <property type="entry name" value="PHPHLIPASEC"/>
</dbReference>
<dbReference type="PANTHER" id="PTHR10336">
    <property type="entry name" value="PHOSPHOINOSITIDE-SPECIFIC PHOSPHOLIPASE C FAMILY PROTEIN"/>
    <property type="match status" value="1"/>
</dbReference>
<dbReference type="InterPro" id="IPR001711">
    <property type="entry name" value="PLipase_C_Pinositol-sp_Y"/>
</dbReference>
<dbReference type="Pfam" id="PF00387">
    <property type="entry name" value="PI-PLC-Y"/>
    <property type="match status" value="1"/>
</dbReference>
<dbReference type="InParanoid" id="A0A409XKM8"/>
<feature type="domain" description="PI-PLC Y-box" evidence="3">
    <location>
        <begin position="263"/>
        <end position="382"/>
    </location>
</feature>
<evidence type="ECO:0000256" key="2">
    <source>
        <dbReference type="SAM" id="MobiDB-lite"/>
    </source>
</evidence>
<evidence type="ECO:0000313" key="5">
    <source>
        <dbReference type="Proteomes" id="UP000283269"/>
    </source>
</evidence>
<dbReference type="GO" id="GO:0016042">
    <property type="term" value="P:lipid catabolic process"/>
    <property type="evidence" value="ECO:0007669"/>
    <property type="project" value="UniProtKB-KW"/>
</dbReference>
<comment type="catalytic activity">
    <reaction evidence="1">
        <text>a 1,2-diacyl-sn-glycero-3-phospho-(1D-myo-inositol-4,5-bisphosphate) + H2O = 1D-myo-inositol 1,4,5-trisphosphate + a 1,2-diacyl-sn-glycerol + H(+)</text>
        <dbReference type="Rhea" id="RHEA:33179"/>
        <dbReference type="ChEBI" id="CHEBI:15377"/>
        <dbReference type="ChEBI" id="CHEBI:15378"/>
        <dbReference type="ChEBI" id="CHEBI:17815"/>
        <dbReference type="ChEBI" id="CHEBI:58456"/>
        <dbReference type="ChEBI" id="CHEBI:203600"/>
        <dbReference type="EC" id="3.1.4.11"/>
    </reaction>
</comment>
<dbReference type="AlphaFoldDB" id="A0A409XKM8"/>
<dbReference type="PROSITE" id="PS50007">
    <property type="entry name" value="PIPLC_X_DOMAIN"/>
    <property type="match status" value="1"/>
</dbReference>
<dbReference type="InterPro" id="IPR000909">
    <property type="entry name" value="PLipase_C_PInositol-sp_X_dom"/>
</dbReference>
<accession>A0A409XKM8</accession>
<sequence length="532" mass="58730">MSDPDPPPPPQALQAQLSHVYDIHTRHNLHPPPAHEEHGNARLSSEILRFLGERDEDTESIVRRPVLLPLPVDETLPLTHYFISSSHNTYLLSRQLVGKSSAASYTHILSRDGRCVEIDVWPSPGGLVVTHGYTFSKGVPFLSVCEAIGAAATPGCWPIFVSLECHVDAEGQQEMVREMRSAWDGKLVMGKVAGIEDARISPSDLRGKIVLMVEYYPALIAGTGESSDTASVASESSGEEDGEVAEISGDKNKMKPSRISDELAELGYYARSMKPNKGDSTVIAYPEITAPAHVLINISESTCLSLIPSSLPSLIDHGSSHLRRIFPKGTRIGSSNFNPLVFWRNGSQVASLNWQVYDLGMQVNEAMFIGTPGWVAKPLATRKSLDDNYESPGGREKLMVDIVGISSCASTVPAPNGRIGKSFSTYIRAQLLHASRDLEWRSKTVKTKHSPENGADIMWNTQFEWEYEYDEMAFIRFVVFEDEIGIDDKIAVFCARLAHIVVDEWVLIRLMNMKGKNSGATVLAKFTRHKVQ</sequence>
<dbReference type="SUPFAM" id="SSF51695">
    <property type="entry name" value="PLC-like phosphodiesterases"/>
    <property type="match status" value="1"/>
</dbReference>
<dbReference type="EC" id="3.1.4.11" evidence="1"/>
<dbReference type="GO" id="GO:0004435">
    <property type="term" value="F:phosphatidylinositol-4,5-bisphosphate phospholipase C activity"/>
    <property type="evidence" value="ECO:0007669"/>
    <property type="project" value="UniProtKB-EC"/>
</dbReference>
<dbReference type="SMART" id="SM00149">
    <property type="entry name" value="PLCYc"/>
    <property type="match status" value="1"/>
</dbReference>
<proteinExistence type="predicted"/>
<evidence type="ECO:0000313" key="4">
    <source>
        <dbReference type="EMBL" id="PPQ91281.1"/>
    </source>
</evidence>
<dbReference type="Gene3D" id="2.60.40.150">
    <property type="entry name" value="C2 domain"/>
    <property type="match status" value="1"/>
</dbReference>
<dbReference type="PROSITE" id="PS50008">
    <property type="entry name" value="PIPLC_Y_DOMAIN"/>
    <property type="match status" value="1"/>
</dbReference>
<evidence type="ECO:0000256" key="1">
    <source>
        <dbReference type="RuleBase" id="RU361133"/>
    </source>
</evidence>
<keyword evidence="1" id="KW-0443">Lipid metabolism</keyword>
<gene>
    <name evidence="4" type="ORF">CVT25_006224</name>
</gene>
<dbReference type="InterPro" id="IPR035892">
    <property type="entry name" value="C2_domain_sf"/>
</dbReference>
<dbReference type="Gene3D" id="3.20.20.190">
    <property type="entry name" value="Phosphatidylinositol (PI) phosphodiesterase"/>
    <property type="match status" value="1"/>
</dbReference>
<keyword evidence="5" id="KW-1185">Reference proteome</keyword>
<dbReference type="STRING" id="93625.A0A409XKM8"/>
<comment type="caution">
    <text evidence="4">The sequence shown here is derived from an EMBL/GenBank/DDBJ whole genome shotgun (WGS) entry which is preliminary data.</text>
</comment>
<keyword evidence="1" id="KW-0378">Hydrolase</keyword>
<dbReference type="SMART" id="SM00148">
    <property type="entry name" value="PLCXc"/>
    <property type="match status" value="1"/>
</dbReference>
<dbReference type="InterPro" id="IPR017946">
    <property type="entry name" value="PLC-like_Pdiesterase_TIM-brl"/>
</dbReference>
<evidence type="ECO:0000259" key="3">
    <source>
        <dbReference type="PROSITE" id="PS50008"/>
    </source>
</evidence>
<dbReference type="EMBL" id="NHYD01001402">
    <property type="protein sequence ID" value="PPQ91281.1"/>
    <property type="molecule type" value="Genomic_DNA"/>
</dbReference>